<dbReference type="InterPro" id="IPR043519">
    <property type="entry name" value="NT_sf"/>
</dbReference>
<comment type="caution">
    <text evidence="9">The sequence shown here is derived from an EMBL/GenBank/DDBJ whole genome shotgun (WGS) entry which is preliminary data.</text>
</comment>
<keyword evidence="5" id="KW-0460">Magnesium</keyword>
<accession>A0A853DHU3</accession>
<evidence type="ECO:0000259" key="8">
    <source>
        <dbReference type="Pfam" id="PF08335"/>
    </source>
</evidence>
<dbReference type="CDD" id="cd05401">
    <property type="entry name" value="NT_GlnE_GlnD_like"/>
    <property type="match status" value="2"/>
</dbReference>
<evidence type="ECO:0000256" key="6">
    <source>
        <dbReference type="ARBA" id="ARBA00023268"/>
    </source>
</evidence>
<feature type="domain" description="Glutamate-ammonia ligase adenylyltransferase repeated" evidence="7">
    <location>
        <begin position="80"/>
        <end position="311"/>
    </location>
</feature>
<dbReference type="AlphaFoldDB" id="A0A853DHU3"/>
<dbReference type="Gene3D" id="3.30.460.10">
    <property type="entry name" value="Beta Polymerase, domain 2"/>
    <property type="match status" value="2"/>
</dbReference>
<keyword evidence="10" id="KW-1185">Reference proteome</keyword>
<dbReference type="RefSeq" id="WP_179480218.1">
    <property type="nucleotide sequence ID" value="NZ_JACCFW010000001.1"/>
</dbReference>
<proteinExistence type="predicted"/>
<dbReference type="InterPro" id="IPR013546">
    <property type="entry name" value="PII_UdlTrfase/GS_AdlTrfase"/>
</dbReference>
<keyword evidence="3" id="KW-0547">Nucleotide-binding</keyword>
<name>A0A853DHU3_9MICO</name>
<keyword evidence="2 9" id="KW-0548">Nucleotidyltransferase</keyword>
<evidence type="ECO:0000256" key="2">
    <source>
        <dbReference type="ARBA" id="ARBA00022695"/>
    </source>
</evidence>
<evidence type="ECO:0000256" key="5">
    <source>
        <dbReference type="ARBA" id="ARBA00022842"/>
    </source>
</evidence>
<dbReference type="PANTHER" id="PTHR30621">
    <property type="entry name" value="GLUTAMINE SYNTHETASE ADENYLYLTRANSFERASE"/>
    <property type="match status" value="1"/>
</dbReference>
<dbReference type="EC" id="2.7.7.42" evidence="9"/>
<evidence type="ECO:0000256" key="3">
    <source>
        <dbReference type="ARBA" id="ARBA00022741"/>
    </source>
</evidence>
<feature type="domain" description="Glutamate-ammonia ligase adenylyltransferase repeated" evidence="7">
    <location>
        <begin position="579"/>
        <end position="814"/>
    </location>
</feature>
<dbReference type="GO" id="GO:0005829">
    <property type="term" value="C:cytosol"/>
    <property type="evidence" value="ECO:0007669"/>
    <property type="project" value="TreeGrafter"/>
</dbReference>
<keyword evidence="9" id="KW-0436">Ligase</keyword>
<dbReference type="GO" id="GO:0005524">
    <property type="term" value="F:ATP binding"/>
    <property type="evidence" value="ECO:0007669"/>
    <property type="project" value="UniProtKB-KW"/>
</dbReference>
<gene>
    <name evidence="9" type="ORF">HNR15_001344</name>
</gene>
<evidence type="ECO:0000256" key="4">
    <source>
        <dbReference type="ARBA" id="ARBA00022840"/>
    </source>
</evidence>
<dbReference type="InterPro" id="IPR005190">
    <property type="entry name" value="GlnE_rpt_dom"/>
</dbReference>
<reference evidence="9 10" key="1">
    <citation type="submission" date="2020-07" db="EMBL/GenBank/DDBJ databases">
        <title>Sequencing the genomes of 1000 actinobacteria strains.</title>
        <authorList>
            <person name="Klenk H.-P."/>
        </authorList>
    </citation>
    <scope>NUCLEOTIDE SEQUENCE [LARGE SCALE GENOMIC DNA]</scope>
    <source>
        <strain evidence="9 10">DSM 29531</strain>
    </source>
</reference>
<keyword evidence="6" id="KW-0511">Multifunctional enzyme</keyword>
<evidence type="ECO:0000259" key="7">
    <source>
        <dbReference type="Pfam" id="PF03710"/>
    </source>
</evidence>
<dbReference type="Gene3D" id="1.20.120.330">
    <property type="entry name" value="Nucleotidyltransferases domain 2"/>
    <property type="match status" value="2"/>
</dbReference>
<dbReference type="PANTHER" id="PTHR30621:SF0">
    <property type="entry name" value="BIFUNCTIONAL GLUTAMINE SYNTHETASE ADENYLYLTRANSFERASE_ADENYLYL-REMOVING ENZYME"/>
    <property type="match status" value="1"/>
</dbReference>
<dbReference type="NCBIfam" id="NF010707">
    <property type="entry name" value="PRK14109.1"/>
    <property type="match status" value="1"/>
</dbReference>
<dbReference type="EMBL" id="JACCFW010000001">
    <property type="protein sequence ID" value="NYJ74381.1"/>
    <property type="molecule type" value="Genomic_DNA"/>
</dbReference>
<dbReference type="Proteomes" id="UP000571817">
    <property type="component" value="Unassembled WGS sequence"/>
</dbReference>
<keyword evidence="1 9" id="KW-0808">Transferase</keyword>
<dbReference type="SUPFAM" id="SSF81593">
    <property type="entry name" value="Nucleotidyltransferase substrate binding subunit/domain"/>
    <property type="match status" value="2"/>
</dbReference>
<dbReference type="GO" id="GO:0016874">
    <property type="term" value="F:ligase activity"/>
    <property type="evidence" value="ECO:0007669"/>
    <property type="project" value="UniProtKB-KW"/>
</dbReference>
<evidence type="ECO:0000313" key="9">
    <source>
        <dbReference type="EMBL" id="NYJ74381.1"/>
    </source>
</evidence>
<organism evidence="9 10">
    <name type="scientific">Allobranchiibius huperziae</name>
    <dbReference type="NCBI Taxonomy" id="1874116"/>
    <lineage>
        <taxon>Bacteria</taxon>
        <taxon>Bacillati</taxon>
        <taxon>Actinomycetota</taxon>
        <taxon>Actinomycetes</taxon>
        <taxon>Micrococcales</taxon>
        <taxon>Dermacoccaceae</taxon>
        <taxon>Allobranchiibius</taxon>
    </lineage>
</organism>
<dbReference type="Pfam" id="PF08335">
    <property type="entry name" value="GlnD_UR_UTase"/>
    <property type="match status" value="2"/>
</dbReference>
<dbReference type="InterPro" id="IPR023057">
    <property type="entry name" value="GlnE"/>
</dbReference>
<evidence type="ECO:0000256" key="1">
    <source>
        <dbReference type="ARBA" id="ARBA00022679"/>
    </source>
</evidence>
<dbReference type="GO" id="GO:0000820">
    <property type="term" value="P:regulation of glutamine family amino acid metabolic process"/>
    <property type="evidence" value="ECO:0007669"/>
    <property type="project" value="TreeGrafter"/>
</dbReference>
<feature type="domain" description="PII-uridylyltransferase/Glutamine-synthetase adenylyltransferase" evidence="8">
    <location>
        <begin position="333"/>
        <end position="473"/>
    </location>
</feature>
<evidence type="ECO:0000313" key="10">
    <source>
        <dbReference type="Proteomes" id="UP000571817"/>
    </source>
</evidence>
<dbReference type="SUPFAM" id="SSF81301">
    <property type="entry name" value="Nucleotidyltransferase"/>
    <property type="match status" value="2"/>
</dbReference>
<dbReference type="GO" id="GO:0008882">
    <property type="term" value="F:[glutamate-ammonia-ligase] adenylyltransferase activity"/>
    <property type="evidence" value="ECO:0007669"/>
    <property type="project" value="UniProtKB-EC"/>
</dbReference>
<dbReference type="Pfam" id="PF03710">
    <property type="entry name" value="GlnE"/>
    <property type="match status" value="2"/>
</dbReference>
<keyword evidence="4" id="KW-0067">ATP-binding</keyword>
<feature type="domain" description="PII-uridylyltransferase/Glutamine-synthetase adenylyltransferase" evidence="8">
    <location>
        <begin position="839"/>
        <end position="967"/>
    </location>
</feature>
<protein>
    <submittedName>
        <fullName evidence="9">Glutamate-ammonia-ligase adenylyltransferase</fullName>
        <ecNumber evidence="9">2.7.7.42</ecNumber>
    </submittedName>
</protein>
<sequence>MTAPTRGALVRAGFLDADRSGRCLEDLADWASDEVVALLAASPDPDQAVLGLVRLSEAADGEDREQLGALLADAGAGRRRLIQLLGSSSGLTDHLVRHPAHWREVADAQLRDAATVYEDVARDVGDATGTPAYDALRVAYRRQLVRIAAYDVTSDPIEALPIVGESLADLAGACLEAALGIARREVDGAERARLAVIGMGKCGGRELNYVSDVDVIFVAEPAEGDDDETGAREIAGKLAVATIQACSAHTAEGTLWEVDTALRPEGKQGPLVRTVAGHAAYYERWAKTWEFQALLKARHVAGDAEVGAAYLDAMLPMVWQASTRENFVQDVQAMRARVEQYVPASESERQLKLGPGGLRDVEFSVQLLQLVHGRSDEHLRNRATLVGIESLMRGGYVGRTDAHELDRCYRILRVLEHRIQLTRMRRTHLMPTDPEQLRPLGRALGITRDPAEGVVKLWRDTARDVRRLYERLFFRPLLSAVARLSDDDACLSLDSAQDRFAALGYADPKGAIGHIQALTGGVSRRAAIQRTLLPVMLHWFAQEADPDLGLLAFRRISDRLGGTHWYLKMLRDEGGAAQLMARVLASSRYAGQLIEGAPSSVAVFGSAGARIPLRRNQILDVLRAAIDRHDDPDNAVRAIRETRRTELIRVAVADIAGTLDLDTLEQALTDIAAATIQSALDVAIRQVERTTGGPLATRIAVIGMGRLGGRETGYSSDADVLFVHDPHEGAESGPAQTQATQVVNRLRDSLGASGPDPSLTVDADLRPEGKSGPIVRTLASYAAYYERWSAGWEAQALLRAAPIAGDVDLGERFVRLIDPLRYPEGGIDDAAVRQIRRLKARMEAERIPRGGDRRTHFKLGRGGMSDVEWTVQLAQLEHAHEIPALRHTGTYSLLAVMARHDLLTEDEAETLGATWSLATRMRNAGVLWRGRAMESLPSSLADVRGIASLLGWPLTRSYGLQEDYLRQTRLARAIIEHRFYESDLTEGRDAFPTPR</sequence>